<keyword evidence="11 12" id="KW-0998">Cell outer membrane</keyword>
<evidence type="ECO:0000256" key="7">
    <source>
        <dbReference type="ARBA" id="ARBA00023004"/>
    </source>
</evidence>
<keyword evidence="4" id="KW-0410">Iron transport</keyword>
<evidence type="ECO:0000313" key="17">
    <source>
        <dbReference type="EMBL" id="QTH21503.1"/>
    </source>
</evidence>
<accession>A0A975D2K3</accession>
<evidence type="ECO:0000256" key="12">
    <source>
        <dbReference type="PROSITE-ProRule" id="PRU01360"/>
    </source>
</evidence>
<evidence type="ECO:0000256" key="3">
    <source>
        <dbReference type="ARBA" id="ARBA00022452"/>
    </source>
</evidence>
<dbReference type="SUPFAM" id="SSF56935">
    <property type="entry name" value="Porins"/>
    <property type="match status" value="1"/>
</dbReference>
<gene>
    <name evidence="17" type="ORF">HRJ34_24820</name>
</gene>
<evidence type="ECO:0000256" key="6">
    <source>
        <dbReference type="ARBA" id="ARBA00022729"/>
    </source>
</evidence>
<comment type="subcellular location">
    <subcellularLocation>
        <location evidence="1 12">Cell outer membrane</location>
        <topology evidence="1 12">Multi-pass membrane protein</topology>
    </subcellularLocation>
</comment>
<dbReference type="EMBL" id="CP059319">
    <property type="protein sequence ID" value="QTH21503.1"/>
    <property type="molecule type" value="Genomic_DNA"/>
</dbReference>
<feature type="domain" description="TonB-dependent receptor-like beta-barrel" evidence="15">
    <location>
        <begin position="304"/>
        <end position="752"/>
    </location>
</feature>
<evidence type="ECO:0000256" key="13">
    <source>
        <dbReference type="PROSITE-ProRule" id="PRU10144"/>
    </source>
</evidence>
<proteinExistence type="inferred from homology"/>
<dbReference type="Pfam" id="PF07715">
    <property type="entry name" value="Plug"/>
    <property type="match status" value="1"/>
</dbReference>
<dbReference type="InterPro" id="IPR010917">
    <property type="entry name" value="TonB_rcpt_CS"/>
</dbReference>
<feature type="domain" description="TonB-dependent receptor plug" evidence="16">
    <location>
        <begin position="106"/>
        <end position="212"/>
    </location>
</feature>
<dbReference type="PROSITE" id="PS52016">
    <property type="entry name" value="TONB_DEPENDENT_REC_3"/>
    <property type="match status" value="1"/>
</dbReference>
<dbReference type="PANTHER" id="PTHR32552">
    <property type="entry name" value="FERRICHROME IRON RECEPTOR-RELATED"/>
    <property type="match status" value="1"/>
</dbReference>
<evidence type="ECO:0000256" key="9">
    <source>
        <dbReference type="ARBA" id="ARBA00023077"/>
    </source>
</evidence>
<keyword evidence="7" id="KW-0408">Iron</keyword>
<evidence type="ECO:0000256" key="10">
    <source>
        <dbReference type="ARBA" id="ARBA00023136"/>
    </source>
</evidence>
<keyword evidence="17" id="KW-0675">Receptor</keyword>
<dbReference type="GO" id="GO:0006826">
    <property type="term" value="P:iron ion transport"/>
    <property type="evidence" value="ECO:0007669"/>
    <property type="project" value="UniProtKB-KW"/>
</dbReference>
<protein>
    <submittedName>
        <fullName evidence="17">TonB-dependent receptor</fullName>
    </submittedName>
</protein>
<keyword evidence="3 12" id="KW-1134">Transmembrane beta strand</keyword>
<dbReference type="PANTHER" id="PTHR32552:SF81">
    <property type="entry name" value="TONB-DEPENDENT OUTER MEMBRANE RECEPTOR"/>
    <property type="match status" value="1"/>
</dbReference>
<evidence type="ECO:0000256" key="1">
    <source>
        <dbReference type="ARBA" id="ARBA00004571"/>
    </source>
</evidence>
<dbReference type="InterPro" id="IPR012910">
    <property type="entry name" value="Plug_dom"/>
</dbReference>
<reference evidence="17" key="2">
    <citation type="submission" date="2021-04" db="EMBL/GenBank/DDBJ databases">
        <title>Isolation and genomic analysis of the ibuprofen-degrading bacterium Sphingomonas strain MPO218.</title>
        <authorList>
            <person name="Aulestia M."/>
            <person name="Flores A."/>
            <person name="Mangas E.L."/>
            <person name="Perez-Pulido A.J."/>
            <person name="Santero E."/>
            <person name="Camacho E.M."/>
        </authorList>
    </citation>
    <scope>NUCLEOTIDE SEQUENCE</scope>
    <source>
        <strain evidence="17">MPO218</strain>
    </source>
</reference>
<evidence type="ECO:0000256" key="11">
    <source>
        <dbReference type="ARBA" id="ARBA00023237"/>
    </source>
</evidence>
<feature type="short sequence motif" description="TonB C-terminal box" evidence="13">
    <location>
        <begin position="771"/>
        <end position="788"/>
    </location>
</feature>
<evidence type="ECO:0000313" key="18">
    <source>
        <dbReference type="Proteomes" id="UP000664914"/>
    </source>
</evidence>
<dbReference type="InterPro" id="IPR039426">
    <property type="entry name" value="TonB-dep_rcpt-like"/>
</dbReference>
<keyword evidence="2 12" id="KW-0813">Transport</keyword>
<dbReference type="Gene3D" id="2.40.170.20">
    <property type="entry name" value="TonB-dependent receptor, beta-barrel domain"/>
    <property type="match status" value="1"/>
</dbReference>
<evidence type="ECO:0000256" key="8">
    <source>
        <dbReference type="ARBA" id="ARBA00023065"/>
    </source>
</evidence>
<dbReference type="Proteomes" id="UP000664914">
    <property type="component" value="Chromosome"/>
</dbReference>
<keyword evidence="5 12" id="KW-0812">Transmembrane</keyword>
<keyword evidence="10 12" id="KW-0472">Membrane</keyword>
<evidence type="ECO:0000256" key="4">
    <source>
        <dbReference type="ARBA" id="ARBA00022496"/>
    </source>
</evidence>
<keyword evidence="8" id="KW-0406">Ion transport</keyword>
<organism evidence="17 18">
    <name type="scientific">Rhizorhabdus wittichii</name>
    <dbReference type="NCBI Taxonomy" id="160791"/>
    <lineage>
        <taxon>Bacteria</taxon>
        <taxon>Pseudomonadati</taxon>
        <taxon>Pseudomonadota</taxon>
        <taxon>Alphaproteobacteria</taxon>
        <taxon>Sphingomonadales</taxon>
        <taxon>Sphingomonadaceae</taxon>
        <taxon>Rhizorhabdus</taxon>
    </lineage>
</organism>
<dbReference type="PROSITE" id="PS01156">
    <property type="entry name" value="TONB_DEPENDENT_REC_2"/>
    <property type="match status" value="1"/>
</dbReference>
<evidence type="ECO:0000256" key="2">
    <source>
        <dbReference type="ARBA" id="ARBA00022448"/>
    </source>
</evidence>
<keyword evidence="9 14" id="KW-0798">TonB box</keyword>
<name>A0A975D2K3_9SPHN</name>
<evidence type="ECO:0000259" key="16">
    <source>
        <dbReference type="Pfam" id="PF07715"/>
    </source>
</evidence>
<keyword evidence="6" id="KW-0732">Signal</keyword>
<dbReference type="AlphaFoldDB" id="A0A975D2K3"/>
<sequence>MRSILFAQRNEHAIGRARQGVTSRTLHGYSPAGGLVRADRKCGAMGFQGKRYGSRPATQRQPRTARLATLAMALLPAAAAAEAVGEGAGNGLPDIVVSAQKRSENVQRVPISIQSFDSQALDRLGAGQLTDLDAMAPSLSFGDGNEQGRTGIRGIIDYSRNAGYDSRVGLYVDGVYYSRSWMTPLTLLGIRQVDVLRGPQGTLFGKNTDAGVLSITTIQPSAQPNGEIKAEVGNFGYWRVAGRGNAPLGPKVSLQLAGSHAESTGYYRNVLLGKHNSGVNADMIRAQLRFQPSDDLDVTLAADYAADDNSTLHYTYVPPAGTDPFAFASYWDDRATRRTGGASLTVRKDVAGGFQITSITAYRSGHQFLYFNNETGPVPYLTTGLIQYADQFSQEVRIASPRTENHDFVAGLYYFWGNNKDRQSLAAGSGLGALGLGGLIGKASLTRTSVSTGSVAGFFQASFRPVPMIELFVGARLTYERKKLNDITTNDPTGFIAIPITGYRDRFSDSFLTPKGGINLHLGPDLVLFGTIGRGVKSGGWNVEGTTASTFAAGIRFRPETVTSYEAGLKSEFLDRRARLNITGFYQRFEDFQVFTFVNTVVAGRTVQATSLSNVGKVTSKGVEIDLALIPVEGLTLSANYTYNKSAYDHYPGGGGMVGTTILDADGVQTPYAPTHKAYLAADYETPLAKGGPLLFAHVGYSVQSSENFDPKVVNPTVGSAYFIKGYGLADARLGIGFAGGRWRASLWSRNLFDKRYVRFATRTVLLRAPAILYGEPRSYGVTLSATF</sequence>
<dbReference type="InterPro" id="IPR000531">
    <property type="entry name" value="Beta-barrel_TonB"/>
</dbReference>
<evidence type="ECO:0000256" key="14">
    <source>
        <dbReference type="RuleBase" id="RU003357"/>
    </source>
</evidence>
<reference evidence="17" key="1">
    <citation type="submission" date="2020-07" db="EMBL/GenBank/DDBJ databases">
        <authorList>
            <person name="Camacho E."/>
        </authorList>
    </citation>
    <scope>NUCLEOTIDE SEQUENCE</scope>
    <source>
        <strain evidence="17">MPO218</strain>
    </source>
</reference>
<dbReference type="GO" id="GO:0009279">
    <property type="term" value="C:cell outer membrane"/>
    <property type="evidence" value="ECO:0007669"/>
    <property type="project" value="UniProtKB-SubCell"/>
</dbReference>
<comment type="similarity">
    <text evidence="12 14">Belongs to the TonB-dependent receptor family.</text>
</comment>
<dbReference type="Pfam" id="PF00593">
    <property type="entry name" value="TonB_dep_Rec_b-barrel"/>
    <property type="match status" value="1"/>
</dbReference>
<dbReference type="InterPro" id="IPR036942">
    <property type="entry name" value="Beta-barrel_TonB_sf"/>
</dbReference>
<evidence type="ECO:0000256" key="5">
    <source>
        <dbReference type="ARBA" id="ARBA00022692"/>
    </source>
</evidence>
<evidence type="ECO:0000259" key="15">
    <source>
        <dbReference type="Pfam" id="PF00593"/>
    </source>
</evidence>